<sequence length="84" mass="9676">MLANKIRFDTQESVFAGIRFGWSPEFRAAIVGFCHRSHIFRDHVVSVVVRRGCYKKEDLEEALDRAYEGEKFAAEARTSSIPLR</sequence>
<comment type="caution">
    <text evidence="1">The sequence shown here is derived from an EMBL/GenBank/DDBJ whole genome shotgun (WGS) entry which is preliminary data.</text>
</comment>
<feature type="non-terminal residue" evidence="1">
    <location>
        <position position="84"/>
    </location>
</feature>
<reference evidence="1" key="1">
    <citation type="submission" date="2021-01" db="EMBL/GenBank/DDBJ databases">
        <title>Phytophthora aleatoria, a newly-described species from Pinus radiata is distinct from Phytophthora cactorum isolates based on comparative genomics.</title>
        <authorList>
            <person name="Mcdougal R."/>
            <person name="Panda P."/>
            <person name="Williams N."/>
            <person name="Studholme D.J."/>
        </authorList>
    </citation>
    <scope>NUCLEOTIDE SEQUENCE</scope>
    <source>
        <strain evidence="1">NZFS 4037</strain>
    </source>
</reference>
<dbReference type="Proteomes" id="UP000709295">
    <property type="component" value="Unassembled WGS sequence"/>
</dbReference>
<protein>
    <submittedName>
        <fullName evidence="1">Uncharacterized protein</fullName>
    </submittedName>
</protein>
<keyword evidence="2" id="KW-1185">Reference proteome</keyword>
<evidence type="ECO:0000313" key="1">
    <source>
        <dbReference type="EMBL" id="KAG6944624.1"/>
    </source>
</evidence>
<gene>
    <name evidence="1" type="ORF">JG688_00016989</name>
</gene>
<dbReference type="EMBL" id="JAENGY010002320">
    <property type="protein sequence ID" value="KAG6944624.1"/>
    <property type="molecule type" value="Genomic_DNA"/>
</dbReference>
<name>A0A8J5IXL2_9STRA</name>
<proteinExistence type="predicted"/>
<evidence type="ECO:0000313" key="2">
    <source>
        <dbReference type="Proteomes" id="UP000709295"/>
    </source>
</evidence>
<organism evidence="1 2">
    <name type="scientific">Phytophthora aleatoria</name>
    <dbReference type="NCBI Taxonomy" id="2496075"/>
    <lineage>
        <taxon>Eukaryota</taxon>
        <taxon>Sar</taxon>
        <taxon>Stramenopiles</taxon>
        <taxon>Oomycota</taxon>
        <taxon>Peronosporomycetes</taxon>
        <taxon>Peronosporales</taxon>
        <taxon>Peronosporaceae</taxon>
        <taxon>Phytophthora</taxon>
    </lineage>
</organism>
<accession>A0A8J5IXL2</accession>
<dbReference type="AlphaFoldDB" id="A0A8J5IXL2"/>